<reference evidence="1 2" key="1">
    <citation type="submission" date="2020-01" db="EMBL/GenBank/DDBJ databases">
        <authorList>
            <person name="Rodrigo-Torres L."/>
            <person name="Arahal R. D."/>
            <person name="Lucena T."/>
        </authorList>
    </citation>
    <scope>NUCLEOTIDE SEQUENCE [LARGE SCALE GENOMIC DNA]</scope>
    <source>
        <strain evidence="1 2">CECT 9393</strain>
    </source>
</reference>
<name>A0A6N4XWC0_9FLAO</name>
<keyword evidence="2" id="KW-1185">Reference proteome</keyword>
<sequence length="34" mass="4103">MMKTEVISYMSFKEFFTVNVFLTERRDSSHPKTD</sequence>
<dbReference type="EMBL" id="CACVBY010000134">
    <property type="protein sequence ID" value="CAA7392658.1"/>
    <property type="molecule type" value="Genomic_DNA"/>
</dbReference>
<protein>
    <submittedName>
        <fullName evidence="1">Uncharacterized protein</fullName>
    </submittedName>
</protein>
<accession>A0A6N4XWC0</accession>
<dbReference type="Proteomes" id="UP000445309">
    <property type="component" value="Unassembled WGS sequence"/>
</dbReference>
<evidence type="ECO:0000313" key="1">
    <source>
        <dbReference type="EMBL" id="CAA7392658.1"/>
    </source>
</evidence>
<evidence type="ECO:0000313" key="2">
    <source>
        <dbReference type="Proteomes" id="UP000445309"/>
    </source>
</evidence>
<proteinExistence type="predicted"/>
<gene>
    <name evidence="1" type="ORF">CHRY9393_03384</name>
</gene>
<organism evidence="1 2">
    <name type="scientific">Chryseobacterium fistulae</name>
    <dbReference type="NCBI Taxonomy" id="2675058"/>
    <lineage>
        <taxon>Bacteria</taxon>
        <taxon>Pseudomonadati</taxon>
        <taxon>Bacteroidota</taxon>
        <taxon>Flavobacteriia</taxon>
        <taxon>Flavobacteriales</taxon>
        <taxon>Weeksellaceae</taxon>
        <taxon>Chryseobacterium group</taxon>
        <taxon>Chryseobacterium</taxon>
    </lineage>
</organism>
<dbReference type="AlphaFoldDB" id="A0A6N4XWC0"/>